<name>A0AAD7QHE1_QUISA</name>
<dbReference type="EMBL" id="JARAOO010000001">
    <property type="protein sequence ID" value="KAJ7981514.1"/>
    <property type="molecule type" value="Genomic_DNA"/>
</dbReference>
<proteinExistence type="predicted"/>
<gene>
    <name evidence="2" type="ORF">O6P43_000766</name>
</gene>
<feature type="compositionally biased region" description="Polar residues" evidence="1">
    <location>
        <begin position="14"/>
        <end position="27"/>
    </location>
</feature>
<accession>A0AAD7QHE1</accession>
<dbReference type="Proteomes" id="UP001163823">
    <property type="component" value="Chromosome 1"/>
</dbReference>
<comment type="caution">
    <text evidence="2">The sequence shown here is derived from an EMBL/GenBank/DDBJ whole genome shotgun (WGS) entry which is preliminary data.</text>
</comment>
<protein>
    <submittedName>
        <fullName evidence="2">Uncharacterized protein</fullName>
    </submittedName>
</protein>
<keyword evidence="3" id="KW-1185">Reference proteome</keyword>
<dbReference type="AlphaFoldDB" id="A0AAD7QHE1"/>
<sequence>MEATLRDCEVAPETKTNNPSLNVQSEPENVCDTRKMLSNLNLKERTDAASKDDYKGDDFLRQLYNYPPGKELEVPEFLKKYPQDPRYWMDWSFHNVKTLSETSDEFKRAAADVVANEIMSRDRDMYIFSIFSRGPLARYLWRFIDIQQAERFTELKFEYSMWGLQRKRLTKLSSPHESTYDSLVAVKRMKRESGNK</sequence>
<feature type="region of interest" description="Disordered" evidence="1">
    <location>
        <begin position="1"/>
        <end position="29"/>
    </location>
</feature>
<evidence type="ECO:0000313" key="3">
    <source>
        <dbReference type="Proteomes" id="UP001163823"/>
    </source>
</evidence>
<reference evidence="2 3" key="1">
    <citation type="journal article" date="2023" name="Science">
        <title>Elucidation of the pathway for biosynthesis of saponin adjuvants from the soapbark tree.</title>
        <authorList>
            <person name="Reed J."/>
            <person name="Orme A."/>
            <person name="El-Demerdash A."/>
            <person name="Owen C."/>
            <person name="Martin L.B.B."/>
            <person name="Misra R.C."/>
            <person name="Kikuchi S."/>
            <person name="Rejzek M."/>
            <person name="Martin A.C."/>
            <person name="Harkess A."/>
            <person name="Leebens-Mack J."/>
            <person name="Louveau T."/>
            <person name="Stephenson M.J."/>
            <person name="Osbourn A."/>
        </authorList>
    </citation>
    <scope>NUCLEOTIDE SEQUENCE [LARGE SCALE GENOMIC DNA]</scope>
    <source>
        <strain evidence="2">S10</strain>
    </source>
</reference>
<organism evidence="2 3">
    <name type="scientific">Quillaja saponaria</name>
    <name type="common">Soap bark tree</name>
    <dbReference type="NCBI Taxonomy" id="32244"/>
    <lineage>
        <taxon>Eukaryota</taxon>
        <taxon>Viridiplantae</taxon>
        <taxon>Streptophyta</taxon>
        <taxon>Embryophyta</taxon>
        <taxon>Tracheophyta</taxon>
        <taxon>Spermatophyta</taxon>
        <taxon>Magnoliopsida</taxon>
        <taxon>eudicotyledons</taxon>
        <taxon>Gunneridae</taxon>
        <taxon>Pentapetalae</taxon>
        <taxon>rosids</taxon>
        <taxon>fabids</taxon>
        <taxon>Fabales</taxon>
        <taxon>Quillajaceae</taxon>
        <taxon>Quillaja</taxon>
    </lineage>
</organism>
<evidence type="ECO:0000256" key="1">
    <source>
        <dbReference type="SAM" id="MobiDB-lite"/>
    </source>
</evidence>
<dbReference type="KEGG" id="qsa:O6P43_000766"/>
<evidence type="ECO:0000313" key="2">
    <source>
        <dbReference type="EMBL" id="KAJ7981514.1"/>
    </source>
</evidence>